<reference evidence="2" key="1">
    <citation type="submission" date="2014-09" db="EMBL/GenBank/DDBJ databases">
        <authorList>
            <person name="Sharma Rahul"/>
            <person name="Thines Marco"/>
        </authorList>
    </citation>
    <scope>NUCLEOTIDE SEQUENCE [LARGE SCALE GENOMIC DNA]</scope>
</reference>
<dbReference type="EMBL" id="CCYD01000053">
    <property type="protein sequence ID" value="CEG35568.1"/>
    <property type="molecule type" value="Genomic_DNA"/>
</dbReference>
<dbReference type="RefSeq" id="XP_024571937.1">
    <property type="nucleotide sequence ID" value="XM_024725626.1"/>
</dbReference>
<accession>A0A0P1A5D2</accession>
<sequence>MFKGYWGDPEHHLDKSSRKVLNAFVRTLDESIFVNLFDSHRDILLVSTQDIRQVYFTI</sequence>
<dbReference type="GeneID" id="36406497"/>
<dbReference type="AlphaFoldDB" id="A0A0P1A5D2"/>
<protein>
    <submittedName>
        <fullName evidence="1">Uncharacterized protein</fullName>
    </submittedName>
</protein>
<dbReference type="Proteomes" id="UP000054928">
    <property type="component" value="Unassembled WGS sequence"/>
</dbReference>
<proteinExistence type="predicted"/>
<keyword evidence="2" id="KW-1185">Reference proteome</keyword>
<evidence type="ECO:0000313" key="2">
    <source>
        <dbReference type="Proteomes" id="UP000054928"/>
    </source>
</evidence>
<organism evidence="1 2">
    <name type="scientific">Plasmopara halstedii</name>
    <name type="common">Downy mildew of sunflower</name>
    <dbReference type="NCBI Taxonomy" id="4781"/>
    <lineage>
        <taxon>Eukaryota</taxon>
        <taxon>Sar</taxon>
        <taxon>Stramenopiles</taxon>
        <taxon>Oomycota</taxon>
        <taxon>Peronosporomycetes</taxon>
        <taxon>Peronosporales</taxon>
        <taxon>Peronosporaceae</taxon>
        <taxon>Plasmopara</taxon>
    </lineage>
</organism>
<evidence type="ECO:0000313" key="1">
    <source>
        <dbReference type="EMBL" id="CEG35568.1"/>
    </source>
</evidence>
<name>A0A0P1A5D2_PLAHL</name>